<reference evidence="2 3" key="1">
    <citation type="submission" date="2018-11" db="EMBL/GenBank/DDBJ databases">
        <authorList>
            <person name="Lopez-Roques C."/>
            <person name="Donnadieu C."/>
            <person name="Bouchez O."/>
            <person name="Klopp C."/>
            <person name="Cabau C."/>
            <person name="Zahm M."/>
        </authorList>
    </citation>
    <scope>NUCLEOTIDE SEQUENCE [LARGE SCALE GENOMIC DNA]</scope>
    <source>
        <strain evidence="2">RS831</strain>
        <tissue evidence="2">Whole body</tissue>
    </source>
</reference>
<reference evidence="2 3" key="2">
    <citation type="submission" date="2019-01" db="EMBL/GenBank/DDBJ databases">
        <title>A chromosome length genome reference of the Java medaka (oryzias javanicus).</title>
        <authorList>
            <person name="Herpin A."/>
            <person name="Takehana Y."/>
            <person name="Naruse K."/>
            <person name="Ansai S."/>
            <person name="Kawaguchi M."/>
        </authorList>
    </citation>
    <scope>NUCLEOTIDE SEQUENCE [LARGE SCALE GENOMIC DNA]</scope>
    <source>
        <strain evidence="2">RS831</strain>
        <tissue evidence="2">Whole body</tissue>
    </source>
</reference>
<keyword evidence="3" id="KW-1185">Reference proteome</keyword>
<accession>A0A437DKJ9</accession>
<gene>
    <name evidence="2" type="ORF">OJAV_G00013250</name>
</gene>
<proteinExistence type="predicted"/>
<dbReference type="Proteomes" id="UP000283210">
    <property type="component" value="Chromosome 2"/>
</dbReference>
<feature type="region of interest" description="Disordered" evidence="1">
    <location>
        <begin position="81"/>
        <end position="112"/>
    </location>
</feature>
<organism evidence="2 3">
    <name type="scientific">Oryzias javanicus</name>
    <name type="common">Javanese ricefish</name>
    <name type="synonym">Aplocheilus javanicus</name>
    <dbReference type="NCBI Taxonomy" id="123683"/>
    <lineage>
        <taxon>Eukaryota</taxon>
        <taxon>Metazoa</taxon>
        <taxon>Chordata</taxon>
        <taxon>Craniata</taxon>
        <taxon>Vertebrata</taxon>
        <taxon>Euteleostomi</taxon>
        <taxon>Actinopterygii</taxon>
        <taxon>Neopterygii</taxon>
        <taxon>Teleostei</taxon>
        <taxon>Neoteleostei</taxon>
        <taxon>Acanthomorphata</taxon>
        <taxon>Ovalentaria</taxon>
        <taxon>Atherinomorphae</taxon>
        <taxon>Beloniformes</taxon>
        <taxon>Adrianichthyidae</taxon>
        <taxon>Oryziinae</taxon>
        <taxon>Oryzias</taxon>
    </lineage>
</organism>
<dbReference type="AlphaFoldDB" id="A0A437DKJ9"/>
<name>A0A437DKJ9_ORYJA</name>
<sequence length="112" mass="12368">MHFSPAFTRCHFFCGPVDVHHASAGPLTEQRGKQTAGGRINLSPVRTERSGRAALLSRVSVSGKLRLLLLCLRSNPPRLPGRNFWTHDSPAERRRGRRRAAGAPPALPLLRD</sequence>
<evidence type="ECO:0000313" key="3">
    <source>
        <dbReference type="Proteomes" id="UP000283210"/>
    </source>
</evidence>
<evidence type="ECO:0000313" key="2">
    <source>
        <dbReference type="EMBL" id="RVE75084.1"/>
    </source>
</evidence>
<dbReference type="EMBL" id="CM012438">
    <property type="protein sequence ID" value="RVE75084.1"/>
    <property type="molecule type" value="Genomic_DNA"/>
</dbReference>
<evidence type="ECO:0000256" key="1">
    <source>
        <dbReference type="SAM" id="MobiDB-lite"/>
    </source>
</evidence>
<protein>
    <submittedName>
        <fullName evidence="2">Uncharacterized protein</fullName>
    </submittedName>
</protein>